<comment type="caution">
    <text evidence="2">The sequence shown here is derived from an EMBL/GenBank/DDBJ whole genome shotgun (WGS) entry which is preliminary data.</text>
</comment>
<dbReference type="InterPro" id="IPR012337">
    <property type="entry name" value="RNaseH-like_sf"/>
</dbReference>
<dbReference type="Pfam" id="PF00075">
    <property type="entry name" value="RNase_H"/>
    <property type="match status" value="1"/>
</dbReference>
<dbReference type="OrthoDB" id="3230070at2759"/>
<reference evidence="2" key="1">
    <citation type="submission" date="2020-09" db="EMBL/GenBank/DDBJ databases">
        <title>Comparative genome analyses of four rice-infecting Rhizoctonia solani isolates reveal extensive enrichment of homogalacturonan modification genes.</title>
        <authorList>
            <person name="Lee D.-Y."/>
            <person name="Jeon J."/>
            <person name="Kim K.-T."/>
            <person name="Cheong K."/>
            <person name="Song H."/>
            <person name="Choi G."/>
            <person name="Ko J."/>
            <person name="Opiyo S.O."/>
            <person name="Zuo S."/>
            <person name="Madhav S."/>
            <person name="Lee Y.-H."/>
            <person name="Wang G.-L."/>
        </authorList>
    </citation>
    <scope>NUCLEOTIDE SEQUENCE</scope>
    <source>
        <strain evidence="2">AG1-IA WGL</strain>
    </source>
</reference>
<gene>
    <name evidence="2" type="ORF">RHS03_06376</name>
</gene>
<accession>A0A8H7LQJ9</accession>
<dbReference type="GO" id="GO:0004523">
    <property type="term" value="F:RNA-DNA hybrid ribonuclease activity"/>
    <property type="evidence" value="ECO:0007669"/>
    <property type="project" value="InterPro"/>
</dbReference>
<sequence length="190" mass="21347">MNHARTFLINHHHGKIHITWVPGHNGIIGNEMADRLGNQGANAPPTPIFSRTTAWRDHTNSRINSSYYIPRPPALKLHPIFNESRLGRDIECRLVQFITGQGHYGEYHARFHHDVDPRCACEEWEEIITHLTTSCPATAGHREILRGFSTGVPRSSLFSSHLGLEVVAKFIAETGIGRRRRGPPATAQIL</sequence>
<dbReference type="AlphaFoldDB" id="A0A8H7LQJ9"/>
<dbReference type="Proteomes" id="UP000602905">
    <property type="component" value="Unassembled WGS sequence"/>
</dbReference>
<dbReference type="EMBL" id="JACYCD010000121">
    <property type="protein sequence ID" value="KAF8702308.1"/>
    <property type="molecule type" value="Genomic_DNA"/>
</dbReference>
<evidence type="ECO:0000313" key="3">
    <source>
        <dbReference type="Proteomes" id="UP000602905"/>
    </source>
</evidence>
<dbReference type="Gene3D" id="3.30.420.10">
    <property type="entry name" value="Ribonuclease H-like superfamily/Ribonuclease H"/>
    <property type="match status" value="1"/>
</dbReference>
<organism evidence="2 3">
    <name type="scientific">Rhizoctonia solani</name>
    <dbReference type="NCBI Taxonomy" id="456999"/>
    <lineage>
        <taxon>Eukaryota</taxon>
        <taxon>Fungi</taxon>
        <taxon>Dikarya</taxon>
        <taxon>Basidiomycota</taxon>
        <taxon>Agaricomycotina</taxon>
        <taxon>Agaricomycetes</taxon>
        <taxon>Cantharellales</taxon>
        <taxon>Ceratobasidiaceae</taxon>
        <taxon>Rhizoctonia</taxon>
    </lineage>
</organism>
<dbReference type="SUPFAM" id="SSF53098">
    <property type="entry name" value="Ribonuclease H-like"/>
    <property type="match status" value="1"/>
</dbReference>
<dbReference type="InterPro" id="IPR036397">
    <property type="entry name" value="RNaseH_sf"/>
</dbReference>
<proteinExistence type="predicted"/>
<dbReference type="PROSITE" id="PS50879">
    <property type="entry name" value="RNASE_H_1"/>
    <property type="match status" value="1"/>
</dbReference>
<dbReference type="InterPro" id="IPR002156">
    <property type="entry name" value="RNaseH_domain"/>
</dbReference>
<feature type="non-terminal residue" evidence="2">
    <location>
        <position position="1"/>
    </location>
</feature>
<evidence type="ECO:0000313" key="2">
    <source>
        <dbReference type="EMBL" id="KAF8702308.1"/>
    </source>
</evidence>
<feature type="domain" description="RNase H type-1" evidence="1">
    <location>
        <begin position="1"/>
        <end position="42"/>
    </location>
</feature>
<name>A0A8H7LQJ9_9AGAM</name>
<protein>
    <recommendedName>
        <fullName evidence="1">RNase H type-1 domain-containing protein</fullName>
    </recommendedName>
</protein>
<evidence type="ECO:0000259" key="1">
    <source>
        <dbReference type="PROSITE" id="PS50879"/>
    </source>
</evidence>
<dbReference type="GO" id="GO:0003676">
    <property type="term" value="F:nucleic acid binding"/>
    <property type="evidence" value="ECO:0007669"/>
    <property type="project" value="InterPro"/>
</dbReference>